<evidence type="ECO:0000313" key="4">
    <source>
        <dbReference type="Proteomes" id="UP001524383"/>
    </source>
</evidence>
<dbReference type="RefSeq" id="WP_255331357.1">
    <property type="nucleotide sequence ID" value="NZ_VOTZ01000001.1"/>
</dbReference>
<keyword evidence="1" id="KW-0489">Methyltransferase</keyword>
<evidence type="ECO:0008006" key="5">
    <source>
        <dbReference type="Google" id="ProtNLM"/>
    </source>
</evidence>
<comment type="caution">
    <text evidence="3">The sequence shown here is derived from an EMBL/GenBank/DDBJ whole genome shotgun (WGS) entry which is preliminary data.</text>
</comment>
<name>A0ABD4TEM4_9EURY</name>
<protein>
    <recommendedName>
        <fullName evidence="5">Methyltransferase</fullName>
    </recommendedName>
</protein>
<accession>A0ABD4TEM4</accession>
<reference evidence="3 4" key="1">
    <citation type="submission" date="2019-08" db="EMBL/GenBank/DDBJ databases">
        <authorList>
            <person name="Chen S.-C."/>
            <person name="Lai M.-C."/>
            <person name="You Y.-T."/>
        </authorList>
    </citation>
    <scope>NUCLEOTIDE SEQUENCE [LARGE SCALE GENOMIC DNA]</scope>
    <source>
        <strain evidence="3 4">P2F9704a</strain>
    </source>
</reference>
<organism evidence="3 4">
    <name type="scientific">Methanocalculus taiwanensis</name>
    <dbReference type="NCBI Taxonomy" id="106207"/>
    <lineage>
        <taxon>Archaea</taxon>
        <taxon>Methanobacteriati</taxon>
        <taxon>Methanobacteriota</taxon>
        <taxon>Stenosarchaea group</taxon>
        <taxon>Methanomicrobia</taxon>
        <taxon>Methanomicrobiales</taxon>
        <taxon>Methanocalculaceae</taxon>
        <taxon>Methanocalculus</taxon>
    </lineage>
</organism>
<dbReference type="EMBL" id="VOTZ01000001">
    <property type="protein sequence ID" value="MCQ1537454.1"/>
    <property type="molecule type" value="Genomic_DNA"/>
</dbReference>
<gene>
    <name evidence="3" type="ORF">FTO68_00320</name>
</gene>
<dbReference type="Proteomes" id="UP001524383">
    <property type="component" value="Unassembled WGS sequence"/>
</dbReference>
<evidence type="ECO:0000256" key="2">
    <source>
        <dbReference type="ARBA" id="ARBA00022679"/>
    </source>
</evidence>
<evidence type="ECO:0000256" key="1">
    <source>
        <dbReference type="ARBA" id="ARBA00022603"/>
    </source>
</evidence>
<dbReference type="Gene3D" id="3.40.50.150">
    <property type="entry name" value="Vaccinia Virus protein VP39"/>
    <property type="match status" value="1"/>
</dbReference>
<proteinExistence type="predicted"/>
<dbReference type="InterPro" id="IPR029063">
    <property type="entry name" value="SAM-dependent_MTases_sf"/>
</dbReference>
<dbReference type="GO" id="GO:0008168">
    <property type="term" value="F:methyltransferase activity"/>
    <property type="evidence" value="ECO:0007669"/>
    <property type="project" value="UniProtKB-KW"/>
</dbReference>
<sequence>MEDQKSPYPVSDTAALVMLWARSYFEDTRTIRHYMDRLDLVPGIPLLELYNRTCPWYSEVIVNRKHFIKNAVLSLLQAGNSPAVIANLGAGFSPLALELSDQLSSDLNFMELDLENTGVKEQLYREIIPGCSGFIRCIQADITDTRQLISILKKGCGTSRKTRLIIVMEGLTYYIGRQQMEQMAAALTASFPGLAVVFEHLKPCHLISDTRRHIPYDIFSHVRDYTGCREMTTYTEEQIRTIFGHGFSLSYTDMDQMERRRTGTQKYFPTPEDGWLSVAVIKQR</sequence>
<dbReference type="InterPro" id="IPR007213">
    <property type="entry name" value="Ppm1/Ppm2/Tcmp"/>
</dbReference>
<evidence type="ECO:0000313" key="3">
    <source>
        <dbReference type="EMBL" id="MCQ1537454.1"/>
    </source>
</evidence>
<dbReference type="Pfam" id="PF04072">
    <property type="entry name" value="LCM"/>
    <property type="match status" value="1"/>
</dbReference>
<keyword evidence="2" id="KW-0808">Transferase</keyword>
<dbReference type="AlphaFoldDB" id="A0ABD4TEM4"/>
<dbReference type="SUPFAM" id="SSF53335">
    <property type="entry name" value="S-adenosyl-L-methionine-dependent methyltransferases"/>
    <property type="match status" value="1"/>
</dbReference>
<keyword evidence="4" id="KW-1185">Reference proteome</keyword>
<dbReference type="GO" id="GO:0032259">
    <property type="term" value="P:methylation"/>
    <property type="evidence" value="ECO:0007669"/>
    <property type="project" value="UniProtKB-KW"/>
</dbReference>